<dbReference type="EMBL" id="HBIN01022548">
    <property type="protein sequence ID" value="CAE0447336.1"/>
    <property type="molecule type" value="Transcribed_RNA"/>
</dbReference>
<feature type="domain" description="FAD-binding FR-type" evidence="15">
    <location>
        <begin position="838"/>
        <end position="1068"/>
    </location>
</feature>
<dbReference type="Gene3D" id="3.40.50.970">
    <property type="match status" value="1"/>
</dbReference>
<evidence type="ECO:0000256" key="8">
    <source>
        <dbReference type="ARBA" id="ARBA00022827"/>
    </source>
</evidence>
<evidence type="ECO:0000256" key="13">
    <source>
        <dbReference type="ARBA" id="ARBA00023014"/>
    </source>
</evidence>
<comment type="cofactor">
    <cofactor evidence="1">
        <name>FMN</name>
        <dbReference type="ChEBI" id="CHEBI:58210"/>
    </cofactor>
</comment>
<dbReference type="InterPro" id="IPR039261">
    <property type="entry name" value="FNR_nucleotide-bd"/>
</dbReference>
<evidence type="ECO:0000259" key="15">
    <source>
        <dbReference type="PROSITE" id="PS51384"/>
    </source>
</evidence>
<dbReference type="InterPro" id="IPR003097">
    <property type="entry name" value="CysJ-like_FAD-binding"/>
</dbReference>
<dbReference type="InterPro" id="IPR017927">
    <property type="entry name" value="FAD-bd_FR_type"/>
</dbReference>
<evidence type="ECO:0000256" key="9">
    <source>
        <dbReference type="ARBA" id="ARBA00022857"/>
    </source>
</evidence>
<dbReference type="InterPro" id="IPR009014">
    <property type="entry name" value="Transketo_C/PFOR_II"/>
</dbReference>
<dbReference type="InterPro" id="IPR001709">
    <property type="entry name" value="Flavoprot_Pyr_Nucl_cyt_Rdtase"/>
</dbReference>
<reference evidence="17" key="1">
    <citation type="submission" date="2021-01" db="EMBL/GenBank/DDBJ databases">
        <authorList>
            <person name="Corre E."/>
            <person name="Pelletier E."/>
            <person name="Niang G."/>
            <person name="Scheremetjew M."/>
            <person name="Finn R."/>
            <person name="Kale V."/>
            <person name="Holt S."/>
            <person name="Cochrane G."/>
            <person name="Meng A."/>
            <person name="Brown T."/>
            <person name="Cohen L."/>
        </authorList>
    </citation>
    <scope>NUCLEOTIDE SEQUENCE</scope>
    <source>
        <strain evidence="17">GSBS06</strain>
    </source>
</reference>
<dbReference type="Gene3D" id="3.40.50.80">
    <property type="entry name" value="Nucleotide-binding domain of ferredoxin-NADP reductase (FNR) module"/>
    <property type="match status" value="1"/>
</dbReference>
<feature type="region of interest" description="Disordered" evidence="14">
    <location>
        <begin position="76"/>
        <end position="101"/>
    </location>
</feature>
<dbReference type="FunFam" id="3.40.50.920:FF:000007">
    <property type="entry name" value="Pyruvate:ferredoxin (Flavodoxin) oxidoreductase"/>
    <property type="match status" value="1"/>
</dbReference>
<dbReference type="InterPro" id="IPR001433">
    <property type="entry name" value="OxRdtase_FAD/NAD-bd"/>
</dbReference>
<dbReference type="GO" id="GO:0046872">
    <property type="term" value="F:metal ion binding"/>
    <property type="evidence" value="ECO:0007669"/>
    <property type="project" value="UniProtKB-KW"/>
</dbReference>
<dbReference type="SUPFAM" id="SSF63380">
    <property type="entry name" value="Riboflavin synthase domain-like"/>
    <property type="match status" value="1"/>
</dbReference>
<evidence type="ECO:0000256" key="3">
    <source>
        <dbReference type="ARBA" id="ARBA00022448"/>
    </source>
</evidence>
<evidence type="ECO:0000313" key="16">
    <source>
        <dbReference type="EMBL" id="CAE0447336.1"/>
    </source>
</evidence>
<evidence type="ECO:0000313" key="17">
    <source>
        <dbReference type="EMBL" id="CAE0447337.1"/>
    </source>
</evidence>
<dbReference type="InterPro" id="IPR029061">
    <property type="entry name" value="THDP-binding"/>
</dbReference>
<dbReference type="InterPro" id="IPR002880">
    <property type="entry name" value="Pyrv_Fd/Flavodoxin_OxRdtase_N"/>
</dbReference>
<gene>
    <name evidence="16" type="ORF">ASTO00021_LOCUS17309</name>
    <name evidence="17" type="ORF">ASTO00021_LOCUS17310</name>
</gene>
<dbReference type="Pfam" id="PF01855">
    <property type="entry name" value="POR_N"/>
    <property type="match status" value="1"/>
</dbReference>
<proteinExistence type="predicted"/>
<dbReference type="Pfam" id="PF00175">
    <property type="entry name" value="NAD_binding_1"/>
    <property type="match status" value="1"/>
</dbReference>
<dbReference type="SUPFAM" id="SSF52343">
    <property type="entry name" value="Ferredoxin reductase-like, C-terminal NADP-linked domain"/>
    <property type="match status" value="1"/>
</dbReference>
<dbReference type="EMBL" id="HBIN01022549">
    <property type="protein sequence ID" value="CAE0447337.1"/>
    <property type="molecule type" value="Transcribed_RNA"/>
</dbReference>
<comment type="cofactor">
    <cofactor evidence="2">
        <name>FAD</name>
        <dbReference type="ChEBI" id="CHEBI:57692"/>
    </cofactor>
</comment>
<evidence type="ECO:0000256" key="14">
    <source>
        <dbReference type="SAM" id="MobiDB-lite"/>
    </source>
</evidence>
<keyword evidence="5" id="KW-0285">Flavoprotein</keyword>
<dbReference type="GO" id="GO:0005829">
    <property type="term" value="C:cytosol"/>
    <property type="evidence" value="ECO:0007669"/>
    <property type="project" value="TreeGrafter"/>
</dbReference>
<evidence type="ECO:0000256" key="2">
    <source>
        <dbReference type="ARBA" id="ARBA00001974"/>
    </source>
</evidence>
<dbReference type="CDD" id="cd07034">
    <property type="entry name" value="TPP_PYR_PFOR_IOR-alpha_like"/>
    <property type="match status" value="1"/>
</dbReference>
<dbReference type="GO" id="GO:0050660">
    <property type="term" value="F:flavin adenine dinucleotide binding"/>
    <property type="evidence" value="ECO:0007669"/>
    <property type="project" value="TreeGrafter"/>
</dbReference>
<keyword evidence="3" id="KW-0813">Transport</keyword>
<keyword evidence="4" id="KW-0004">4Fe-4S</keyword>
<keyword evidence="11" id="KW-0560">Oxidoreductase</keyword>
<dbReference type="Gene3D" id="1.20.990.10">
    <property type="entry name" value="NADPH-cytochrome p450 Reductase, Chain A, domain 3"/>
    <property type="match status" value="1"/>
</dbReference>
<dbReference type="PROSITE" id="PS51384">
    <property type="entry name" value="FAD_FR"/>
    <property type="match status" value="1"/>
</dbReference>
<sequence>MGAADEVSSLVQLAGGILFGGFALYKLTSQKDDVIDEGYETDESLSYQSSTNYSVTKPKTKPAYEVQKVQNVSVSPVEVEKTHKPSYSQQREHFTPSWMSQKDPQITVQHQEPTKISPSTTSSYTSESKSISSETFEDVVYETPSKKSIHKVEAPKVDFTPSWMSKKEPQVKLEQVQEAITQAPRVALSHVKTYSGKMQCGNASISRVAYGLSDTVFLYPLNSHVHFGNFAVGYQKERALNSFGQVPDVKVMETRAGAGSCVVGSLLGGSKTSVLASSDSLKLMTPSMFQIAANRLPTVFHVAATHVDNNTLAVTDNYAEIMKVRESGFAILGSASAQEIADLAIVAHAAAHKTSTPFLHFFDGTRGLTEIQKIRIPSLHNTAEYIRAEQTSPMATHGLESAATEDRPYVANAVQDAMNELAEPLSTCYKIFQYTGPEHPDAVVVAMGTAASVIEHVVHNSHTVGVINVRLLRPWSAHHFLSAIPKSVRRICVVDQSGAHMNPLFLDVASALHSESAAQLRVLPLLVGAKVVAGATGFDLDMAHAVVSNISSSRPQSNLVVKSDSNNGESRSDASDVIVWSKGSKFAAEASKAIALEVANEPSVNVQYFSSHDPYSETHKSEVRITPGGKGVIEGLAVKTANVVVAPSISLDVVASVSRDGTLIVMDTAQNLELQHVPESVNSLILRNGVTVLTLKEEFEKDCEAAWACVGAAIGLAEPSVHFRITTALRLGGRSLLNRYVENVHSLLEKRPQRSMHSSFANDLSVSSWRSTREVSTPVFGDEHTSTESFVPRFECKIDDDSEEQGSRPVVVPKHQFAWNMIFKDAFEATEAVRPGHHDVHIATITKNQRLTPDDYNRNIFHMEFDISDTPIKYQIGDALGVFGHNDEVEVEKFINDYGLDAEAFVGVPARGRMNKNQVEYVTVRNLLTQHLDLFGRPSKKFYIALAQHAKSRYQYLRLMHIGTDDAESFKLGIHETLTYADLLLQYDTARPTIEALVEMIPEIKARHYSISSSMKVCPRSVHLLVVAVDWETPLRRRRTGQCTRYLNGLRPGQKVTVDIQTSVLRLPPNPKQPIVMAGLGTGMAPFRAFIQERMWQKESGIDVGPCVLYFGARHKAQEWLYGEELEKYEGKGLVKLGLAWSRDQEHKVYIQHKITEDGELLKKYLGEDKGYFYLCGPTWPVPDVRDAIAKGLTPEKVKDGVVDVEVVEELKDDGRYILEVY</sequence>
<dbReference type="PANTHER" id="PTHR19384">
    <property type="entry name" value="NITRIC OXIDE SYNTHASE-RELATED"/>
    <property type="match status" value="1"/>
</dbReference>
<feature type="region of interest" description="Disordered" evidence="14">
    <location>
        <begin position="109"/>
        <end position="128"/>
    </location>
</feature>
<keyword evidence="6" id="KW-0288">FMN</keyword>
<dbReference type="SUPFAM" id="SSF52922">
    <property type="entry name" value="TK C-terminal domain-like"/>
    <property type="match status" value="1"/>
</dbReference>
<keyword evidence="13" id="KW-0411">Iron-sulfur</keyword>
<evidence type="ECO:0000256" key="6">
    <source>
        <dbReference type="ARBA" id="ARBA00022643"/>
    </source>
</evidence>
<evidence type="ECO:0000256" key="7">
    <source>
        <dbReference type="ARBA" id="ARBA00022723"/>
    </source>
</evidence>
<evidence type="ECO:0000256" key="1">
    <source>
        <dbReference type="ARBA" id="ARBA00001917"/>
    </source>
</evidence>
<evidence type="ECO:0000256" key="11">
    <source>
        <dbReference type="ARBA" id="ARBA00023002"/>
    </source>
</evidence>
<dbReference type="PANTHER" id="PTHR19384:SF109">
    <property type="entry name" value="SULFITE REDUCTASE [NADPH] FLAVOPROTEIN COMPONENT"/>
    <property type="match status" value="1"/>
</dbReference>
<organism evidence="17">
    <name type="scientific">Aplanochytrium stocchinoi</name>
    <dbReference type="NCBI Taxonomy" id="215587"/>
    <lineage>
        <taxon>Eukaryota</taxon>
        <taxon>Sar</taxon>
        <taxon>Stramenopiles</taxon>
        <taxon>Bigyra</taxon>
        <taxon>Labyrinthulomycetes</taxon>
        <taxon>Thraustochytrida</taxon>
        <taxon>Thraustochytriidae</taxon>
        <taxon>Aplanochytrium</taxon>
    </lineage>
</organism>
<dbReference type="InterPro" id="IPR033412">
    <property type="entry name" value="PFOR_II"/>
</dbReference>
<dbReference type="GO" id="GO:0010181">
    <property type="term" value="F:FMN binding"/>
    <property type="evidence" value="ECO:0007669"/>
    <property type="project" value="TreeGrafter"/>
</dbReference>
<protein>
    <recommendedName>
        <fullName evidence="15">FAD-binding FR-type domain-containing protein</fullName>
    </recommendedName>
</protein>
<evidence type="ECO:0000256" key="5">
    <source>
        <dbReference type="ARBA" id="ARBA00022630"/>
    </source>
</evidence>
<feature type="compositionally biased region" description="Low complexity" evidence="14">
    <location>
        <begin position="114"/>
        <end position="128"/>
    </location>
</feature>
<keyword evidence="9" id="KW-0521">NADP</keyword>
<dbReference type="GO" id="GO:0051539">
    <property type="term" value="F:4 iron, 4 sulfur cluster binding"/>
    <property type="evidence" value="ECO:0007669"/>
    <property type="project" value="UniProtKB-KW"/>
</dbReference>
<dbReference type="InterPro" id="IPR017938">
    <property type="entry name" value="Riboflavin_synthase-like_b-brl"/>
</dbReference>
<dbReference type="Gene3D" id="3.40.50.920">
    <property type="match status" value="1"/>
</dbReference>
<keyword evidence="7" id="KW-0479">Metal-binding</keyword>
<dbReference type="PRINTS" id="PR00371">
    <property type="entry name" value="FPNCR"/>
</dbReference>
<dbReference type="Gene3D" id="2.40.30.10">
    <property type="entry name" value="Translation factors"/>
    <property type="match status" value="1"/>
</dbReference>
<dbReference type="AlphaFoldDB" id="A0A6S8FYT5"/>
<accession>A0A6S8FYT5</accession>
<name>A0A6S8FYT5_9STRA</name>
<dbReference type="Pfam" id="PF00667">
    <property type="entry name" value="FAD_binding_1"/>
    <property type="match status" value="1"/>
</dbReference>
<evidence type="ECO:0000256" key="10">
    <source>
        <dbReference type="ARBA" id="ARBA00022982"/>
    </source>
</evidence>
<dbReference type="GO" id="GO:0004783">
    <property type="term" value="F:sulfite reductase (NADPH) activity"/>
    <property type="evidence" value="ECO:0007669"/>
    <property type="project" value="TreeGrafter"/>
</dbReference>
<dbReference type="FunFam" id="1.20.990.10:FF:000010">
    <property type="entry name" value="Sulfite reductase [NADPH] flavoprotein component"/>
    <property type="match status" value="1"/>
</dbReference>
<keyword evidence="10" id="KW-0249">Electron transport</keyword>
<dbReference type="InterPro" id="IPR023173">
    <property type="entry name" value="NADPH_Cyt_P450_Rdtase_alpha"/>
</dbReference>
<dbReference type="Pfam" id="PF17147">
    <property type="entry name" value="PFOR_II"/>
    <property type="match status" value="1"/>
</dbReference>
<dbReference type="SUPFAM" id="SSF52518">
    <property type="entry name" value="Thiamin diphosphate-binding fold (THDP-binding)"/>
    <property type="match status" value="1"/>
</dbReference>
<keyword evidence="12" id="KW-0408">Iron</keyword>
<evidence type="ECO:0000256" key="12">
    <source>
        <dbReference type="ARBA" id="ARBA00023004"/>
    </source>
</evidence>
<keyword evidence="8" id="KW-0274">FAD</keyword>
<evidence type="ECO:0000256" key="4">
    <source>
        <dbReference type="ARBA" id="ARBA00022485"/>
    </source>
</evidence>